<keyword evidence="2" id="KW-0472">Membrane</keyword>
<dbReference type="EMBL" id="BOOO01000013">
    <property type="protein sequence ID" value="GII29002.1"/>
    <property type="molecule type" value="Genomic_DNA"/>
</dbReference>
<comment type="caution">
    <text evidence="3">The sequence shown here is derived from an EMBL/GenBank/DDBJ whole genome shotgun (WGS) entry which is preliminary data.</text>
</comment>
<gene>
    <name evidence="3" type="ORF">Pmi06nite_24440</name>
</gene>
<dbReference type="Proteomes" id="UP000650628">
    <property type="component" value="Unassembled WGS sequence"/>
</dbReference>
<feature type="region of interest" description="Disordered" evidence="1">
    <location>
        <begin position="45"/>
        <end position="69"/>
    </location>
</feature>
<protein>
    <recommendedName>
        <fullName evidence="5">Sporulation protein</fullName>
    </recommendedName>
</protein>
<proteinExistence type="predicted"/>
<dbReference type="Pfam" id="PF09579">
    <property type="entry name" value="Spore_YtfJ"/>
    <property type="match status" value="1"/>
</dbReference>
<keyword evidence="2" id="KW-0812">Transmembrane</keyword>
<feature type="compositionally biased region" description="Basic and acidic residues" evidence="1">
    <location>
        <begin position="59"/>
        <end position="69"/>
    </location>
</feature>
<evidence type="ECO:0000313" key="3">
    <source>
        <dbReference type="EMBL" id="GII29002.1"/>
    </source>
</evidence>
<dbReference type="RefSeq" id="WP_203953004.1">
    <property type="nucleotide sequence ID" value="NZ_BOOO01000013.1"/>
</dbReference>
<keyword evidence="2" id="KW-1133">Transmembrane helix</keyword>
<feature type="transmembrane region" description="Helical" evidence="2">
    <location>
        <begin position="103"/>
        <end position="122"/>
    </location>
</feature>
<dbReference type="PANTHER" id="PTHR39162:SF1">
    <property type="entry name" value="SPORULATION PROTEIN YTFJ"/>
    <property type="match status" value="1"/>
</dbReference>
<organism evidence="3 4">
    <name type="scientific">Planotetraspora mira</name>
    <dbReference type="NCBI Taxonomy" id="58121"/>
    <lineage>
        <taxon>Bacteria</taxon>
        <taxon>Bacillati</taxon>
        <taxon>Actinomycetota</taxon>
        <taxon>Actinomycetes</taxon>
        <taxon>Streptosporangiales</taxon>
        <taxon>Streptosporangiaceae</taxon>
        <taxon>Planotetraspora</taxon>
    </lineage>
</organism>
<evidence type="ECO:0000256" key="2">
    <source>
        <dbReference type="SAM" id="Phobius"/>
    </source>
</evidence>
<name>A0A8J3X5Q2_9ACTN</name>
<evidence type="ECO:0008006" key="5">
    <source>
        <dbReference type="Google" id="ProtNLM"/>
    </source>
</evidence>
<sequence>MEVMKLISRIHDNVTVQRVFGEPITVDGVTVIPVARIAAGGGGGGGAGPSALPGDPVTDGEHAGDRHAEGAGAGFGLAATPAGVYVIKEGKVRWEPALDVNRLVVGGQIVAVVALLTLWAIVRGRARARAGTHGVTRRGR</sequence>
<keyword evidence="4" id="KW-1185">Reference proteome</keyword>
<evidence type="ECO:0000256" key="1">
    <source>
        <dbReference type="SAM" id="MobiDB-lite"/>
    </source>
</evidence>
<reference evidence="3 4" key="1">
    <citation type="submission" date="2021-01" db="EMBL/GenBank/DDBJ databases">
        <title>Whole genome shotgun sequence of Planotetraspora mira NBRC 15435.</title>
        <authorList>
            <person name="Komaki H."/>
            <person name="Tamura T."/>
        </authorList>
    </citation>
    <scope>NUCLEOTIDE SEQUENCE [LARGE SCALE GENOMIC DNA]</scope>
    <source>
        <strain evidence="3 4">NBRC 15435</strain>
    </source>
</reference>
<dbReference type="AlphaFoldDB" id="A0A8J3X5Q2"/>
<evidence type="ECO:0000313" key="4">
    <source>
        <dbReference type="Proteomes" id="UP000650628"/>
    </source>
</evidence>
<accession>A0A8J3X5Q2</accession>
<dbReference type="InterPro" id="IPR014229">
    <property type="entry name" value="Spore_YtfJ"/>
</dbReference>
<dbReference type="PANTHER" id="PTHR39162">
    <property type="entry name" value="GLL3345 PROTEIN"/>
    <property type="match status" value="1"/>
</dbReference>